<dbReference type="OrthoDB" id="8907005at2"/>
<dbReference type="Gene3D" id="3.40.190.10">
    <property type="entry name" value="Periplasmic binding protein-like II"/>
    <property type="match status" value="1"/>
</dbReference>
<comment type="caution">
    <text evidence="2">The sequence shown here is derived from an EMBL/GenBank/DDBJ whole genome shotgun (WGS) entry which is preliminary data.</text>
</comment>
<protein>
    <recommendedName>
        <fullName evidence="4">Periplasmic binding family protein</fullName>
    </recommendedName>
</protein>
<dbReference type="Proteomes" id="UP000295357">
    <property type="component" value="Unassembled WGS sequence"/>
</dbReference>
<accession>A0A4R6MT23</accession>
<evidence type="ECO:0000256" key="1">
    <source>
        <dbReference type="SAM" id="SignalP"/>
    </source>
</evidence>
<evidence type="ECO:0000313" key="3">
    <source>
        <dbReference type="Proteomes" id="UP000295357"/>
    </source>
</evidence>
<dbReference type="EMBL" id="SNXE01000011">
    <property type="protein sequence ID" value="TDP05516.1"/>
    <property type="molecule type" value="Genomic_DNA"/>
</dbReference>
<gene>
    <name evidence="2" type="ORF">DFR39_11120</name>
</gene>
<evidence type="ECO:0008006" key="4">
    <source>
        <dbReference type="Google" id="ProtNLM"/>
    </source>
</evidence>
<feature type="signal peptide" evidence="1">
    <location>
        <begin position="1"/>
        <end position="22"/>
    </location>
</feature>
<proteinExistence type="predicted"/>
<dbReference type="RefSeq" id="WP_133605264.1">
    <property type="nucleotide sequence ID" value="NZ_JAUFPJ010000013.1"/>
</dbReference>
<keyword evidence="3" id="KW-1185">Reference proteome</keyword>
<dbReference type="AlphaFoldDB" id="A0A4R6MT23"/>
<organism evidence="2 3">
    <name type="scientific">Roseateles asaccharophilus</name>
    <dbReference type="NCBI Taxonomy" id="582607"/>
    <lineage>
        <taxon>Bacteria</taxon>
        <taxon>Pseudomonadati</taxon>
        <taxon>Pseudomonadota</taxon>
        <taxon>Betaproteobacteria</taxon>
        <taxon>Burkholderiales</taxon>
        <taxon>Sphaerotilaceae</taxon>
        <taxon>Roseateles</taxon>
    </lineage>
</organism>
<feature type="chain" id="PRO_5020499874" description="Periplasmic binding family protein" evidence="1">
    <location>
        <begin position="23"/>
        <end position="514"/>
    </location>
</feature>
<evidence type="ECO:0000313" key="2">
    <source>
        <dbReference type="EMBL" id="TDP05516.1"/>
    </source>
</evidence>
<reference evidence="2 3" key="1">
    <citation type="submission" date="2019-03" db="EMBL/GenBank/DDBJ databases">
        <title>Genomic Encyclopedia of Type Strains, Phase IV (KMG-IV): sequencing the most valuable type-strain genomes for metagenomic binning, comparative biology and taxonomic classification.</title>
        <authorList>
            <person name="Goeker M."/>
        </authorList>
    </citation>
    <scope>NUCLEOTIDE SEQUENCE [LARGE SCALE GENOMIC DNA]</scope>
    <source>
        <strain evidence="2 3">DSM 25082</strain>
    </source>
</reference>
<name>A0A4R6MT23_9BURK</name>
<sequence length="514" mass="52480">MLKLRSIALAVAAVASSSTALAAPAVNPYDAGTVQIYMSGASALRAAVAGLVLNDVCGGSAANSSTTLYNVAESGSGFTFNGNLWAITCRVTAAGGALVGLPANTPVAFFKSDAGGSAQGVFPVYFGDARPFVDVADLSKCAQTTADRVYTACAPTRNVRPMVGVSDVEPGLFTGINVPADPVDTDDDIYPPAGLSAGQQGELTIKPVVQTVFGIAVNTALYNDMFAKQGLAGRKDFAGNACTTASADEPCVPSIGYAEARSLFAGTEANWRLLSANAAKLDTQVNICRRVAGSGTQAAANAHLMGIPCNSAGVSPATVDFSSSAAPEQISAFTGKTVSGKTLATYLVDNMGGGAGNGPMPSGSTFVFEGPGTGDVVSCLNAAQKAGGYAIGHVSRENVPGSNNWKHVRLEGTFPSRDAAKSGRYDYFFESTVQWKTDYVSGLSAAQQAFIPKLAERMAKADSLARLSSANQNGVAALPDSYAGEFGVGTANEVTFGSRVTRAANSCQPVTAVK</sequence>
<keyword evidence="1" id="KW-0732">Signal</keyword>